<keyword evidence="4 8" id="KW-0067">ATP-binding</keyword>
<dbReference type="RefSeq" id="WP_075474361.1">
    <property type="nucleotide sequence ID" value="NZ_CP011299.1"/>
</dbReference>
<dbReference type="PRINTS" id="PR01039">
    <property type="entry name" value="TRNASYNTHTRP"/>
</dbReference>
<evidence type="ECO:0000256" key="5">
    <source>
        <dbReference type="ARBA" id="ARBA00022917"/>
    </source>
</evidence>
<keyword evidence="6 8" id="KW-0030">Aminoacyl-tRNA synthetase</keyword>
<dbReference type="PANTHER" id="PTHR43766:SF1">
    <property type="entry name" value="TRYPTOPHAN--TRNA LIGASE, MITOCHONDRIAL"/>
    <property type="match status" value="1"/>
</dbReference>
<dbReference type="HAMAP" id="MF_00140_B">
    <property type="entry name" value="Trp_tRNA_synth_B"/>
    <property type="match status" value="1"/>
</dbReference>
<keyword evidence="2 8" id="KW-0436">Ligase</keyword>
<evidence type="ECO:0000313" key="10">
    <source>
        <dbReference type="EMBL" id="ANF17235.1"/>
    </source>
</evidence>
<name>A0A172WE89_BUCSC</name>
<dbReference type="STRING" id="118110.XW81_02460"/>
<dbReference type="AlphaFoldDB" id="A0A172WE89"/>
<organism evidence="10 11">
    <name type="scientific">Buchnera aphidicola subsp. Schlechtendalia chinensis</name>
    <dbReference type="NCBI Taxonomy" id="118110"/>
    <lineage>
        <taxon>Bacteria</taxon>
        <taxon>Pseudomonadati</taxon>
        <taxon>Pseudomonadota</taxon>
        <taxon>Gammaproteobacteria</taxon>
        <taxon>Enterobacterales</taxon>
        <taxon>Erwiniaceae</taxon>
        <taxon>Buchnera</taxon>
    </lineage>
</organism>
<dbReference type="InterPro" id="IPR002306">
    <property type="entry name" value="Trp-tRNA-ligase"/>
</dbReference>
<evidence type="ECO:0000256" key="6">
    <source>
        <dbReference type="ARBA" id="ARBA00023146"/>
    </source>
</evidence>
<dbReference type="Pfam" id="PF00579">
    <property type="entry name" value="tRNA-synt_1b"/>
    <property type="match status" value="1"/>
</dbReference>
<keyword evidence="5 8" id="KW-0648">Protein biosynthesis</keyword>
<accession>A0A172WE89</accession>
<evidence type="ECO:0000256" key="4">
    <source>
        <dbReference type="ARBA" id="ARBA00022840"/>
    </source>
</evidence>
<dbReference type="InterPro" id="IPR002305">
    <property type="entry name" value="aa-tRNA-synth_Ic"/>
</dbReference>
<dbReference type="SUPFAM" id="SSF52374">
    <property type="entry name" value="Nucleotidylyl transferase"/>
    <property type="match status" value="1"/>
</dbReference>
<gene>
    <name evidence="8" type="primary">trpS</name>
    <name evidence="10" type="ORF">XW81_02460</name>
</gene>
<evidence type="ECO:0000313" key="11">
    <source>
        <dbReference type="Proteomes" id="UP000077654"/>
    </source>
</evidence>
<comment type="similarity">
    <text evidence="1 8 9">Belongs to the class-I aminoacyl-tRNA synthetase family.</text>
</comment>
<dbReference type="NCBIfam" id="TIGR00233">
    <property type="entry name" value="trpS"/>
    <property type="match status" value="1"/>
</dbReference>
<reference evidence="10 11" key="1">
    <citation type="submission" date="2015-04" db="EMBL/GenBank/DDBJ databases">
        <title>Buchnera aphidicola assembly.</title>
        <authorList>
            <person name="Zhang Y."/>
        </authorList>
    </citation>
    <scope>NUCLEOTIDE SEQUENCE [LARGE SCALE GENOMIC DNA]</scope>
    <source>
        <strain evidence="10 11">SC</strain>
    </source>
</reference>
<dbReference type="Gene3D" id="1.10.240.10">
    <property type="entry name" value="Tyrosyl-Transfer RNA Synthetase"/>
    <property type="match status" value="1"/>
</dbReference>
<dbReference type="Gene3D" id="3.40.50.620">
    <property type="entry name" value="HUPs"/>
    <property type="match status" value="1"/>
</dbReference>
<dbReference type="InterPro" id="IPR050203">
    <property type="entry name" value="Trp-tRNA_synthetase"/>
</dbReference>
<dbReference type="InterPro" id="IPR001412">
    <property type="entry name" value="aa-tRNA-synth_I_CS"/>
</dbReference>
<feature type="binding site" evidence="8">
    <location>
        <begin position="197"/>
        <end position="201"/>
    </location>
    <ligand>
        <name>ATP</name>
        <dbReference type="ChEBI" id="CHEBI:30616"/>
    </ligand>
</feature>
<evidence type="ECO:0000256" key="9">
    <source>
        <dbReference type="RuleBase" id="RU363036"/>
    </source>
</evidence>
<dbReference type="EMBL" id="CP011299">
    <property type="protein sequence ID" value="ANF17235.1"/>
    <property type="molecule type" value="Genomic_DNA"/>
</dbReference>
<proteinExistence type="inferred from homology"/>
<comment type="subcellular location">
    <subcellularLocation>
        <location evidence="8">Cytoplasm</location>
    </subcellularLocation>
</comment>
<feature type="binding site" evidence="8">
    <location>
        <begin position="21"/>
        <end position="22"/>
    </location>
    <ligand>
        <name>ATP</name>
        <dbReference type="ChEBI" id="CHEBI:30616"/>
    </ligand>
</feature>
<dbReference type="GO" id="GO:0005524">
    <property type="term" value="F:ATP binding"/>
    <property type="evidence" value="ECO:0007669"/>
    <property type="project" value="UniProtKB-UniRule"/>
</dbReference>
<dbReference type="PANTHER" id="PTHR43766">
    <property type="entry name" value="TRYPTOPHAN--TRNA LIGASE, MITOCHONDRIAL"/>
    <property type="match status" value="1"/>
</dbReference>
<evidence type="ECO:0000256" key="3">
    <source>
        <dbReference type="ARBA" id="ARBA00022741"/>
    </source>
</evidence>
<keyword evidence="11" id="KW-1185">Reference proteome</keyword>
<dbReference type="FunFam" id="1.10.240.10:FF:000002">
    <property type="entry name" value="Tryptophan--tRNA ligase"/>
    <property type="match status" value="1"/>
</dbReference>
<feature type="short sequence motif" description="'HIGH' region" evidence="8">
    <location>
        <begin position="14"/>
        <end position="22"/>
    </location>
</feature>
<dbReference type="InterPro" id="IPR014729">
    <property type="entry name" value="Rossmann-like_a/b/a_fold"/>
</dbReference>
<dbReference type="Proteomes" id="UP000077654">
    <property type="component" value="Chromosome"/>
</dbReference>
<evidence type="ECO:0000256" key="7">
    <source>
        <dbReference type="ARBA" id="ARBA00049929"/>
    </source>
</evidence>
<dbReference type="PROSITE" id="PS00178">
    <property type="entry name" value="AA_TRNA_LIGASE_I"/>
    <property type="match status" value="1"/>
</dbReference>
<dbReference type="GO" id="GO:0004830">
    <property type="term" value="F:tryptophan-tRNA ligase activity"/>
    <property type="evidence" value="ECO:0007669"/>
    <property type="project" value="UniProtKB-UniRule"/>
</dbReference>
<feature type="binding site" evidence="8">
    <location>
        <begin position="13"/>
        <end position="15"/>
    </location>
    <ligand>
        <name>ATP</name>
        <dbReference type="ChEBI" id="CHEBI:30616"/>
    </ligand>
</feature>
<comment type="catalytic activity">
    <reaction evidence="7 8">
        <text>tRNA(Trp) + L-tryptophan + ATP = L-tryptophyl-tRNA(Trp) + AMP + diphosphate + H(+)</text>
        <dbReference type="Rhea" id="RHEA:24080"/>
        <dbReference type="Rhea" id="RHEA-COMP:9671"/>
        <dbReference type="Rhea" id="RHEA-COMP:9705"/>
        <dbReference type="ChEBI" id="CHEBI:15378"/>
        <dbReference type="ChEBI" id="CHEBI:30616"/>
        <dbReference type="ChEBI" id="CHEBI:33019"/>
        <dbReference type="ChEBI" id="CHEBI:57912"/>
        <dbReference type="ChEBI" id="CHEBI:78442"/>
        <dbReference type="ChEBI" id="CHEBI:78535"/>
        <dbReference type="ChEBI" id="CHEBI:456215"/>
        <dbReference type="EC" id="6.1.1.2"/>
    </reaction>
</comment>
<dbReference type="GO" id="GO:0006436">
    <property type="term" value="P:tryptophanyl-tRNA aminoacylation"/>
    <property type="evidence" value="ECO:0007669"/>
    <property type="project" value="UniProtKB-UniRule"/>
</dbReference>
<dbReference type="CDD" id="cd00806">
    <property type="entry name" value="TrpRS_core"/>
    <property type="match status" value="1"/>
</dbReference>
<keyword evidence="3 8" id="KW-0547">Nucleotide-binding</keyword>
<feature type="binding site" evidence="8">
    <location>
        <begin position="149"/>
        <end position="151"/>
    </location>
    <ligand>
        <name>ATP</name>
        <dbReference type="ChEBI" id="CHEBI:30616"/>
    </ligand>
</feature>
<dbReference type="EC" id="6.1.1.2" evidence="8"/>
<feature type="short sequence motif" description="'KMSKS' region" evidence="8">
    <location>
        <begin position="197"/>
        <end position="201"/>
    </location>
</feature>
<keyword evidence="8" id="KW-0963">Cytoplasm</keyword>
<comment type="subunit">
    <text evidence="8">Homodimer.</text>
</comment>
<feature type="binding site" evidence="8">
    <location>
        <position position="137"/>
    </location>
    <ligand>
        <name>L-tryptophan</name>
        <dbReference type="ChEBI" id="CHEBI:57912"/>
    </ligand>
</feature>
<dbReference type="InterPro" id="IPR024109">
    <property type="entry name" value="Trp-tRNA-ligase_bac-type"/>
</dbReference>
<evidence type="ECO:0000256" key="1">
    <source>
        <dbReference type="ARBA" id="ARBA00005594"/>
    </source>
</evidence>
<dbReference type="GO" id="GO:0005829">
    <property type="term" value="C:cytosol"/>
    <property type="evidence" value="ECO:0007669"/>
    <property type="project" value="TreeGrafter"/>
</dbReference>
<comment type="function">
    <text evidence="8">Catalyzes the attachment of tryptophan to tRNA(Trp).</text>
</comment>
<evidence type="ECO:0000256" key="8">
    <source>
        <dbReference type="HAMAP-Rule" id="MF_00140"/>
    </source>
</evidence>
<feature type="binding site" evidence="8">
    <location>
        <position position="188"/>
    </location>
    <ligand>
        <name>ATP</name>
        <dbReference type="ChEBI" id="CHEBI:30616"/>
    </ligand>
</feature>
<protein>
    <recommendedName>
        <fullName evidence="8">Tryptophan--tRNA ligase</fullName>
        <ecNumber evidence="8">6.1.1.2</ecNumber>
    </recommendedName>
    <alternativeName>
        <fullName evidence="8">Tryptophanyl-tRNA synthetase</fullName>
        <shortName evidence="8">TrpRS</shortName>
    </alternativeName>
</protein>
<evidence type="ECO:0000256" key="2">
    <source>
        <dbReference type="ARBA" id="ARBA00022598"/>
    </source>
</evidence>
<dbReference type="PATRIC" id="fig|118110.3.peg.487"/>
<sequence length="333" mass="38039">MNVLKKIVFSAIQPSGQLTIGNYVGVIRQWIKMQNSYTCFYCIADLHAITIRHVSSELRKNILDTVSLYLACGINPRKNIIFLQSHVHQHAQLNWFLNCYTYCGELSRMTQFKNKSKRSIKNINSGLLNYPVLMASDILLYDTNVVPIGHDQIQHLELTRNIARRFNSCYGNIFTIPDKYVFGRNCNILSLLDPDKKMSKSDSNRNNVIFLLESIDSISKKIALAVTDSNSPPSIHYDIINKKGISNLLNIFSGLTDRTISNLELEFSGKSYQDFKSDIIEVISDFIKNLQSSYFYYRKNEDYLKKILNDGAFKACIKADTMLKKVKSAIGLI</sequence>